<dbReference type="EMBL" id="JYDP01000016">
    <property type="protein sequence ID" value="KRZ15691.1"/>
    <property type="molecule type" value="Genomic_DNA"/>
</dbReference>
<dbReference type="AlphaFoldDB" id="A0A0V1HYC8"/>
<proteinExistence type="predicted"/>
<organism evidence="2 3">
    <name type="scientific">Trichinella zimbabwensis</name>
    <dbReference type="NCBI Taxonomy" id="268475"/>
    <lineage>
        <taxon>Eukaryota</taxon>
        <taxon>Metazoa</taxon>
        <taxon>Ecdysozoa</taxon>
        <taxon>Nematoda</taxon>
        <taxon>Enoplea</taxon>
        <taxon>Dorylaimia</taxon>
        <taxon>Trichinellida</taxon>
        <taxon>Trichinellidae</taxon>
        <taxon>Trichinella</taxon>
    </lineage>
</organism>
<dbReference type="STRING" id="268475.A0A0V1HYC8"/>
<keyword evidence="3" id="KW-1185">Reference proteome</keyword>
<evidence type="ECO:0000256" key="1">
    <source>
        <dbReference type="SAM" id="MobiDB-lite"/>
    </source>
</evidence>
<feature type="region of interest" description="Disordered" evidence="1">
    <location>
        <begin position="151"/>
        <end position="178"/>
    </location>
</feature>
<name>A0A0V1HYC8_9BILA</name>
<sequence>MTDFEIHDCMSCSEMFHFQDGSFMTNIMPCLEKLVLPVAARLVASASDSLLTAFQDGKAFAKRTLGSSSGGPVHHARRLSISIFSTALINQSQFIPLSKAWNCAFSANLTAHIHNVWFNPPTDRQPSHDEQEATGCRLSVLEKAASFAEIENERSLTSNQASKQADHQHRPVSGKLHH</sequence>
<evidence type="ECO:0000313" key="2">
    <source>
        <dbReference type="EMBL" id="KRZ15691.1"/>
    </source>
</evidence>
<dbReference type="Proteomes" id="UP000055024">
    <property type="component" value="Unassembled WGS sequence"/>
</dbReference>
<comment type="caution">
    <text evidence="2">The sequence shown here is derived from an EMBL/GenBank/DDBJ whole genome shotgun (WGS) entry which is preliminary data.</text>
</comment>
<accession>A0A0V1HYC8</accession>
<protein>
    <submittedName>
        <fullName evidence="2">Uncharacterized protein</fullName>
    </submittedName>
</protein>
<evidence type="ECO:0000313" key="3">
    <source>
        <dbReference type="Proteomes" id="UP000055024"/>
    </source>
</evidence>
<reference evidence="2 3" key="1">
    <citation type="submission" date="2015-01" db="EMBL/GenBank/DDBJ databases">
        <title>Evolution of Trichinella species and genotypes.</title>
        <authorList>
            <person name="Korhonen P.K."/>
            <person name="Edoardo P."/>
            <person name="Giuseppe L.R."/>
            <person name="Gasser R.B."/>
        </authorList>
    </citation>
    <scope>NUCLEOTIDE SEQUENCE [LARGE SCALE GENOMIC DNA]</scope>
    <source>
        <strain evidence="2">ISS1029</strain>
    </source>
</reference>
<gene>
    <name evidence="2" type="ORF">T11_12762</name>
</gene>